<dbReference type="AlphaFoldDB" id="A0A915JHI4"/>
<organism evidence="1 2">
    <name type="scientific">Romanomermis culicivorax</name>
    <name type="common">Nematode worm</name>
    <dbReference type="NCBI Taxonomy" id="13658"/>
    <lineage>
        <taxon>Eukaryota</taxon>
        <taxon>Metazoa</taxon>
        <taxon>Ecdysozoa</taxon>
        <taxon>Nematoda</taxon>
        <taxon>Enoplea</taxon>
        <taxon>Dorylaimia</taxon>
        <taxon>Mermithida</taxon>
        <taxon>Mermithoidea</taxon>
        <taxon>Mermithidae</taxon>
        <taxon>Romanomermis</taxon>
    </lineage>
</organism>
<evidence type="ECO:0000313" key="2">
    <source>
        <dbReference type="WBParaSite" id="nRc.2.0.1.t25571-RA"/>
    </source>
</evidence>
<keyword evidence="1" id="KW-1185">Reference proteome</keyword>
<proteinExistence type="predicted"/>
<name>A0A915JHI4_ROMCU</name>
<evidence type="ECO:0000313" key="1">
    <source>
        <dbReference type="Proteomes" id="UP000887565"/>
    </source>
</evidence>
<dbReference type="Proteomes" id="UP000887565">
    <property type="component" value="Unplaced"/>
</dbReference>
<protein>
    <submittedName>
        <fullName evidence="2">Uncharacterized protein</fullName>
    </submittedName>
</protein>
<reference evidence="2" key="1">
    <citation type="submission" date="2022-11" db="UniProtKB">
        <authorList>
            <consortium name="WormBaseParasite"/>
        </authorList>
    </citation>
    <scope>IDENTIFICATION</scope>
</reference>
<accession>A0A915JHI4</accession>
<sequence length="98" mass="11782">MKRKQKKIEKGIEKVDKFKFQYTFVDVTIQLRNFGRNSIYPIKKRLSFMFNFHRFAAQFAENVLGVFTQRTHLPHQIGQRAVRNAFQFVLTYGRRQPV</sequence>
<dbReference type="WBParaSite" id="nRc.2.0.1.t25571-RA">
    <property type="protein sequence ID" value="nRc.2.0.1.t25571-RA"/>
    <property type="gene ID" value="nRc.2.0.1.g25571"/>
</dbReference>